<dbReference type="Proteomes" id="UP000271098">
    <property type="component" value="Unassembled WGS sequence"/>
</dbReference>
<feature type="transmembrane region" description="Helical" evidence="1">
    <location>
        <begin position="48"/>
        <end position="71"/>
    </location>
</feature>
<protein>
    <submittedName>
        <fullName evidence="2">Uncharacterized protein</fullName>
    </submittedName>
</protein>
<proteinExistence type="predicted"/>
<evidence type="ECO:0000313" key="2">
    <source>
        <dbReference type="EMBL" id="VDN25267.1"/>
    </source>
</evidence>
<keyword evidence="1" id="KW-1133">Transmembrane helix</keyword>
<keyword evidence="1" id="KW-0812">Transmembrane</keyword>
<reference evidence="2 3" key="1">
    <citation type="submission" date="2018-11" db="EMBL/GenBank/DDBJ databases">
        <authorList>
            <consortium name="Pathogen Informatics"/>
        </authorList>
    </citation>
    <scope>NUCLEOTIDE SEQUENCE [LARGE SCALE GENOMIC DNA]</scope>
</reference>
<keyword evidence="1" id="KW-0472">Membrane</keyword>
<evidence type="ECO:0000256" key="1">
    <source>
        <dbReference type="SAM" id="Phobius"/>
    </source>
</evidence>
<accession>A0A3P7MQ77</accession>
<dbReference type="AlphaFoldDB" id="A0A3P7MQ77"/>
<dbReference type="OrthoDB" id="8841220at2759"/>
<gene>
    <name evidence="2" type="ORF">GPUH_LOCUS15052</name>
</gene>
<name>A0A3P7MQ77_9BILA</name>
<organism evidence="2 3">
    <name type="scientific">Gongylonema pulchrum</name>
    <dbReference type="NCBI Taxonomy" id="637853"/>
    <lineage>
        <taxon>Eukaryota</taxon>
        <taxon>Metazoa</taxon>
        <taxon>Ecdysozoa</taxon>
        <taxon>Nematoda</taxon>
        <taxon>Chromadorea</taxon>
        <taxon>Rhabditida</taxon>
        <taxon>Spirurina</taxon>
        <taxon>Spiruromorpha</taxon>
        <taxon>Spiruroidea</taxon>
        <taxon>Gongylonematidae</taxon>
        <taxon>Gongylonema</taxon>
    </lineage>
</organism>
<evidence type="ECO:0000313" key="3">
    <source>
        <dbReference type="Proteomes" id="UP000271098"/>
    </source>
</evidence>
<keyword evidence="3" id="KW-1185">Reference proteome</keyword>
<dbReference type="InterPro" id="IPR038330">
    <property type="entry name" value="TspO/MBR-related_sf"/>
</dbReference>
<sequence length="84" mass="9602">MFYKLMDLITMAPLGGAAYFVFMRGEGINFFCPQRLMLFPVILQIDPIAGFLLTPFALWTGFYTVLTYWISKMNTSDASERSTL</sequence>
<dbReference type="Gene3D" id="1.20.1260.100">
    <property type="entry name" value="TspO/MBR protein"/>
    <property type="match status" value="1"/>
</dbReference>
<dbReference type="EMBL" id="UYRT01081972">
    <property type="protein sequence ID" value="VDN25267.1"/>
    <property type="molecule type" value="Genomic_DNA"/>
</dbReference>